<proteinExistence type="predicted"/>
<organism evidence="1 2">
    <name type="scientific">Vermiconidia calcicola</name>
    <dbReference type="NCBI Taxonomy" id="1690605"/>
    <lineage>
        <taxon>Eukaryota</taxon>
        <taxon>Fungi</taxon>
        <taxon>Dikarya</taxon>
        <taxon>Ascomycota</taxon>
        <taxon>Pezizomycotina</taxon>
        <taxon>Dothideomycetes</taxon>
        <taxon>Dothideomycetidae</taxon>
        <taxon>Mycosphaerellales</taxon>
        <taxon>Extremaceae</taxon>
        <taxon>Vermiconidia</taxon>
    </lineage>
</organism>
<protein>
    <submittedName>
        <fullName evidence="1">Splicing factor</fullName>
    </submittedName>
</protein>
<accession>A0ACC3NM11</accession>
<evidence type="ECO:0000313" key="1">
    <source>
        <dbReference type="EMBL" id="KAK3719213.1"/>
    </source>
</evidence>
<gene>
    <name evidence="1" type="primary">PRP24_1</name>
    <name evidence="1" type="ORF">LTR37_004432</name>
</gene>
<comment type="caution">
    <text evidence="1">The sequence shown here is derived from an EMBL/GenBank/DDBJ whole genome shotgun (WGS) entry which is preliminary data.</text>
</comment>
<reference evidence="1" key="1">
    <citation type="submission" date="2023-07" db="EMBL/GenBank/DDBJ databases">
        <title>Black Yeasts Isolated from many extreme environments.</title>
        <authorList>
            <person name="Coleine C."/>
            <person name="Stajich J.E."/>
            <person name="Selbmann L."/>
        </authorList>
    </citation>
    <scope>NUCLEOTIDE SEQUENCE</scope>
    <source>
        <strain evidence="1">CCFEE 5714</strain>
    </source>
</reference>
<dbReference type="Proteomes" id="UP001281147">
    <property type="component" value="Unassembled WGS sequence"/>
</dbReference>
<sequence length="1327" mass="147255">MNINSLLSPSDSPASSPSPTSPARKVRPAGGKRTTSGLSQEVKHSPDRVTSNPTSQPNSARGSPGSAHAGFHSPHAASTGVAPNFRPVQPTSNPSPALNSPTYHGHPQATQRPVVAHRPSSTPRMETLADLASMQQHHQTTRTYSAKNAHGANTTKAPRSPSLINPTASPPSSHFRNHSRQSLADITMAEAPSQTPPPRSFESNALSETESNRVNELLSGLTENSYAYEAHVELINLLHKGFLAHVYPPVDSSDSRRDPKSYGLLTELQQAREAMDTRFAIGEDLWLDWLSDEALLAASSEERIAVTELCQKAVQEEPASVKLWQTYANWVDSNYAACNDKEGADQSRWTDEDKEVCRELFTRDMVLNVLEQATAATQWRVDESHVLWNWYAELRLQDFPASPANSDIESLRNAFLQRLQVPHATWDETKQGLWRVVSKYEANNWEAIMDEVNERAVPAHRATDLRGEHELHLQRALASDDKAECFSQFSQYLDWESKRAKKPKQRTPHDDQLRCALYERALLRFPTYAEWWLDYVDLATSINASTSILPLVERATRHCPWSGDLWARRMLQSDVEGKPHQEVEATKHRATNSGLLDVGGMEELVKVLQQWCSYLRRHAFRPHCSEDDLDTAEVGITMALEDIQQAGQKIYGKEFHGDPLYRLETIQIKFFSEARFFDRARDVYRSLVKQQKTSADFWVAYYHWELWLWGFERMSDMHRVETADNGPHRASAVAQQALSQRGLDQPERILNMYLNHFQQHESGDKLRSALIDAREFSKYLTNRRAKEAEEAAAQQQAYPAAEPQPTSDQAAPAGEKRKREEETLSNGHSDKRTKTDNASAPDSGFGEPSGSASAQVKRDRENNSITLKNLPADVQELDIKKFFRDVGAPISIAIIPDNVGESAKATVEFESKEDVLAAKTRNGKELNGKEVRIQGGSQSTLYVANYLPEYDEATIRKLFESHGEIISVRFPSLKFDSRRRFCYVQFLTSETAKAAEAAMDGKLLEKNYKLVAKISDPDAKKQRSGAQAEGRELFVKNLERDAPEHEIRTLFEQYGKVVSLNVVKLVSGKKTGTAFVVFSSVSEATAALEANNKPFHGRVLHVELATAKGRTADPMERARKEDVIIKQTASASPEPEGRRGSDVSMASSSAPQQHSKDDDSWKTAKERKIAIFNLPDTVNDARVRAAMERHGPLTKIQLRRDKSGAIVEFANLQDAFNVRQGVDCSSLGPEVKTGDVADLLAKERKRKPQPQAAVSSAAAMAPPSLSRPGQQRGGRRGGFGFKRGGSAFGGARSGGGDGQDGGAKSNADFRSLFEKGKGGAAPEGEGA</sequence>
<keyword evidence="2" id="KW-1185">Reference proteome</keyword>
<dbReference type="EMBL" id="JAUTXU010000027">
    <property type="protein sequence ID" value="KAK3719213.1"/>
    <property type="molecule type" value="Genomic_DNA"/>
</dbReference>
<name>A0ACC3NM11_9PEZI</name>
<evidence type="ECO:0000313" key="2">
    <source>
        <dbReference type="Proteomes" id="UP001281147"/>
    </source>
</evidence>